<accession>A0AAV0V465</accession>
<proteinExistence type="predicted"/>
<sequence length="114" mass="12934">MFSVIAKLMDALFPNWRAKLIGVSSDGEYDDRAPPRPRHEAGVSPRVQCPALLVRSPPDRHPCQAECRQNRRRGVDKVCLFLHRLPARSEKFNHRNGRQVPQKDEPLGASRISA</sequence>
<dbReference type="EMBL" id="CANTFL010001488">
    <property type="protein sequence ID" value="CAI5743293.1"/>
    <property type="molecule type" value="Genomic_DNA"/>
</dbReference>
<feature type="compositionally biased region" description="Basic and acidic residues" evidence="1">
    <location>
        <begin position="30"/>
        <end position="41"/>
    </location>
</feature>
<name>A0AAV0V465_HYABA</name>
<gene>
    <name evidence="2" type="ORF">HBR001_LOCUS9402</name>
</gene>
<feature type="region of interest" description="Disordered" evidence="1">
    <location>
        <begin position="90"/>
        <end position="114"/>
    </location>
</feature>
<organism evidence="2 3">
    <name type="scientific">Hyaloperonospora brassicae</name>
    <name type="common">Brassica downy mildew</name>
    <name type="synonym">Peronospora brassicae</name>
    <dbReference type="NCBI Taxonomy" id="162125"/>
    <lineage>
        <taxon>Eukaryota</taxon>
        <taxon>Sar</taxon>
        <taxon>Stramenopiles</taxon>
        <taxon>Oomycota</taxon>
        <taxon>Peronosporomycetes</taxon>
        <taxon>Peronosporales</taxon>
        <taxon>Peronosporaceae</taxon>
        <taxon>Hyaloperonospora</taxon>
    </lineage>
</organism>
<keyword evidence="3" id="KW-1185">Reference proteome</keyword>
<comment type="caution">
    <text evidence="2">The sequence shown here is derived from an EMBL/GenBank/DDBJ whole genome shotgun (WGS) entry which is preliminary data.</text>
</comment>
<feature type="region of interest" description="Disordered" evidence="1">
    <location>
        <begin position="25"/>
        <end position="45"/>
    </location>
</feature>
<evidence type="ECO:0000313" key="2">
    <source>
        <dbReference type="EMBL" id="CAI5743293.1"/>
    </source>
</evidence>
<dbReference type="AlphaFoldDB" id="A0AAV0V465"/>
<dbReference type="Proteomes" id="UP001162031">
    <property type="component" value="Unassembled WGS sequence"/>
</dbReference>
<reference evidence="2" key="1">
    <citation type="submission" date="2022-12" db="EMBL/GenBank/DDBJ databases">
        <authorList>
            <person name="Webb A."/>
        </authorList>
    </citation>
    <scope>NUCLEOTIDE SEQUENCE</scope>
    <source>
        <strain evidence="2">Hp1</strain>
    </source>
</reference>
<evidence type="ECO:0000313" key="3">
    <source>
        <dbReference type="Proteomes" id="UP001162031"/>
    </source>
</evidence>
<evidence type="ECO:0008006" key="4">
    <source>
        <dbReference type="Google" id="ProtNLM"/>
    </source>
</evidence>
<protein>
    <recommendedName>
        <fullName evidence="4">RxLR effector candidate protein</fullName>
    </recommendedName>
</protein>
<evidence type="ECO:0000256" key="1">
    <source>
        <dbReference type="SAM" id="MobiDB-lite"/>
    </source>
</evidence>